<dbReference type="Proteomes" id="UP000198415">
    <property type="component" value="Unassembled WGS sequence"/>
</dbReference>
<keyword evidence="1" id="KW-0472">Membrane</keyword>
<dbReference type="EMBL" id="FZNR01000018">
    <property type="protein sequence ID" value="SNS57244.1"/>
    <property type="molecule type" value="Genomic_DNA"/>
</dbReference>
<feature type="transmembrane region" description="Helical" evidence="1">
    <location>
        <begin position="43"/>
        <end position="64"/>
    </location>
</feature>
<evidence type="ECO:0000313" key="2">
    <source>
        <dbReference type="EMBL" id="SNS57244.1"/>
    </source>
</evidence>
<reference evidence="2 3" key="1">
    <citation type="submission" date="2017-06" db="EMBL/GenBank/DDBJ databases">
        <authorList>
            <person name="Kim H.J."/>
            <person name="Triplett B.A."/>
        </authorList>
    </citation>
    <scope>NUCLEOTIDE SEQUENCE [LARGE SCALE GENOMIC DNA]</scope>
    <source>
        <strain evidence="2 3">DSM 43151</strain>
    </source>
</reference>
<feature type="transmembrane region" description="Helical" evidence="1">
    <location>
        <begin position="189"/>
        <end position="208"/>
    </location>
</feature>
<dbReference type="AlphaFoldDB" id="A0A239FMT4"/>
<proteinExistence type="predicted"/>
<keyword evidence="3" id="KW-1185">Reference proteome</keyword>
<organism evidence="2 3">
    <name type="scientific">Actinoplanes regularis</name>
    <dbReference type="NCBI Taxonomy" id="52697"/>
    <lineage>
        <taxon>Bacteria</taxon>
        <taxon>Bacillati</taxon>
        <taxon>Actinomycetota</taxon>
        <taxon>Actinomycetes</taxon>
        <taxon>Micromonosporales</taxon>
        <taxon>Micromonosporaceae</taxon>
        <taxon>Actinoplanes</taxon>
    </lineage>
</organism>
<evidence type="ECO:0008006" key="4">
    <source>
        <dbReference type="Google" id="ProtNLM"/>
    </source>
</evidence>
<feature type="transmembrane region" description="Helical" evidence="1">
    <location>
        <begin position="488"/>
        <end position="508"/>
    </location>
</feature>
<gene>
    <name evidence="2" type="ORF">SAMN06264365_118122</name>
</gene>
<feature type="transmembrane region" description="Helical" evidence="1">
    <location>
        <begin position="362"/>
        <end position="380"/>
    </location>
</feature>
<protein>
    <recommendedName>
        <fullName evidence="4">PH domain-containing protein</fullName>
    </recommendedName>
</protein>
<evidence type="ECO:0000256" key="1">
    <source>
        <dbReference type="SAM" id="Phobius"/>
    </source>
</evidence>
<feature type="transmembrane region" description="Helical" evidence="1">
    <location>
        <begin position="386"/>
        <end position="405"/>
    </location>
</feature>
<sequence length="511" mass="54766">MTFAVALVPLVATPFLLWWIPLAGCGAGVTFAVLDLIYDDVPAANLAFGVHGLLCLAVAVWLVADRRRQAAIVAEVAGPIHLDTALTERLRVAFPRWGERTAAAVLLVLGGIGGLAWYGHRAAQVAAHESAAVRADGVIRSVDNTEGTIAVEVPQPVEVDVVGSYEAGQVIPVLVDGAWVRPVAEPEDVTGWLGAGLGALCLAALLLVREQRMRSAGRRLLGGPLSAVELTTELDDHGRAVLPDGMAVVPVVAAPMRSTSPLVTDEDEERTAEEIEDFGRQWRGDGQESEPQTVTVAGDLRDGGWVLLISDSVVLLPEAPLRMPRRRPEVTKAPPGEPLPPMDTGDLPELPVVLWSRPRDRVLGALSLLGFAIGPAVVLAGAPDGWWQTVLALWAGGHFAYQGWCRLNTRVELTRSGLVAHGRGRVHHVPWQRLYGVRHDEKGLWLAWEPGSTFQIGGVADRWGAVMMRLRELSLAAGDPGGRVTSRLGGASAVVLVYAFVAIATVWWQHR</sequence>
<keyword evidence="1" id="KW-1133">Transmembrane helix</keyword>
<accession>A0A239FMT4</accession>
<feature type="transmembrane region" description="Helical" evidence="1">
    <location>
        <begin position="101"/>
        <end position="119"/>
    </location>
</feature>
<name>A0A239FMT4_9ACTN</name>
<keyword evidence="1" id="KW-0812">Transmembrane</keyword>
<evidence type="ECO:0000313" key="3">
    <source>
        <dbReference type="Proteomes" id="UP000198415"/>
    </source>
</evidence>